<feature type="region of interest" description="Disordered" evidence="20">
    <location>
        <begin position="324"/>
        <end position="395"/>
    </location>
</feature>
<name>A0A2K5YMT9_MANLE</name>
<dbReference type="Gene3D" id="3.30.1120.120">
    <property type="match status" value="1"/>
</dbReference>
<evidence type="ECO:0000256" key="19">
    <source>
        <dbReference type="PROSITE-ProRule" id="PRU10141"/>
    </source>
</evidence>
<dbReference type="GO" id="GO:0098536">
    <property type="term" value="C:deuterosome"/>
    <property type="evidence" value="ECO:0007669"/>
    <property type="project" value="Ensembl"/>
</dbReference>
<dbReference type="EC" id="2.7.11.21" evidence="3"/>
<dbReference type="Gene3D" id="3.30.200.20">
    <property type="entry name" value="Phosphorylase Kinase, domain 1"/>
    <property type="match status" value="1"/>
</dbReference>
<dbReference type="GO" id="GO:0005730">
    <property type="term" value="C:nucleolus"/>
    <property type="evidence" value="ECO:0007669"/>
    <property type="project" value="Ensembl"/>
</dbReference>
<dbReference type="OrthoDB" id="10004143at2759"/>
<feature type="domain" description="Cryptic POLO box 1 (CPB1)" evidence="23">
    <location>
        <begin position="587"/>
        <end position="700"/>
    </location>
</feature>
<feature type="binding site" evidence="19">
    <location>
        <position position="41"/>
    </location>
    <ligand>
        <name>ATP</name>
        <dbReference type="ChEBI" id="CHEBI:30616"/>
    </ligand>
</feature>
<dbReference type="InterPro" id="IPR008266">
    <property type="entry name" value="Tyr_kinase_AS"/>
</dbReference>
<feature type="domain" description="Cryptic POLO box 2 (CPB2)" evidence="24">
    <location>
        <begin position="701"/>
        <end position="814"/>
    </location>
</feature>
<evidence type="ECO:0000256" key="1">
    <source>
        <dbReference type="ARBA" id="ARBA00004114"/>
    </source>
</evidence>
<proteinExistence type="predicted"/>
<evidence type="ECO:0000256" key="6">
    <source>
        <dbReference type="ARBA" id="ARBA00022527"/>
    </source>
</evidence>
<dbReference type="Pfam" id="PF00069">
    <property type="entry name" value="Pkinase"/>
    <property type="match status" value="1"/>
</dbReference>
<evidence type="ECO:0000256" key="11">
    <source>
        <dbReference type="ARBA" id="ARBA00022843"/>
    </source>
</evidence>
<dbReference type="RefSeq" id="XP_011833619.1">
    <property type="nucleotide sequence ID" value="XM_011978229.1"/>
</dbReference>
<accession>A0A2K5YMT9</accession>
<keyword evidence="10 19" id="KW-0067">ATP-binding</keyword>
<feature type="compositionally biased region" description="Basic and acidic residues" evidence="20">
    <location>
        <begin position="360"/>
        <end position="369"/>
    </location>
</feature>
<dbReference type="Ensembl" id="ENSMLET00000040358.1">
    <property type="protein sequence ID" value="ENSMLEP00000016887.1"/>
    <property type="gene ID" value="ENSMLEG00000032612.1"/>
</dbReference>
<dbReference type="Gene3D" id="1.10.510.10">
    <property type="entry name" value="Transferase(Phosphotransferase) domain 1"/>
    <property type="match status" value="1"/>
</dbReference>
<dbReference type="PROSITE" id="PS50078">
    <property type="entry name" value="POLO_BOX"/>
    <property type="match status" value="1"/>
</dbReference>
<evidence type="ECO:0000256" key="10">
    <source>
        <dbReference type="ARBA" id="ARBA00022840"/>
    </source>
</evidence>
<reference evidence="25" key="2">
    <citation type="submission" date="2025-09" db="UniProtKB">
        <authorList>
            <consortium name="Ensembl"/>
        </authorList>
    </citation>
    <scope>IDENTIFICATION</scope>
</reference>
<evidence type="ECO:0000259" key="22">
    <source>
        <dbReference type="PROSITE" id="PS50078"/>
    </source>
</evidence>
<evidence type="ECO:0000256" key="17">
    <source>
        <dbReference type="ARBA" id="ARBA00047802"/>
    </source>
</evidence>
<dbReference type="CDD" id="cd13114">
    <property type="entry name" value="POLO_box_Plk4_1"/>
    <property type="match status" value="1"/>
</dbReference>
<dbReference type="GeneID" id="105538387"/>
<evidence type="ECO:0000256" key="18">
    <source>
        <dbReference type="ARBA" id="ARBA00048347"/>
    </source>
</evidence>
<keyword evidence="12" id="KW-0206">Cytoskeleton</keyword>
<dbReference type="GO" id="GO:0120098">
    <property type="term" value="C:procentriole"/>
    <property type="evidence" value="ECO:0007669"/>
    <property type="project" value="Ensembl"/>
</dbReference>
<evidence type="ECO:0000256" key="5">
    <source>
        <dbReference type="ARBA" id="ARBA00022490"/>
    </source>
</evidence>
<dbReference type="InterPro" id="IPR046437">
    <property type="entry name" value="Ser_Thr-PK_POLO_box_1_sf"/>
</dbReference>
<dbReference type="AlphaFoldDB" id="A0A2K5YMT9"/>
<dbReference type="Proteomes" id="UP000233140">
    <property type="component" value="Unassembled WGS sequence"/>
</dbReference>
<comment type="subunit">
    <text evidence="16">Homodimer. Interacts with CEP152 (via N-terminus). Interacts with CEP78; this interaction may be important for proper PLK4 localization to the centriole and PLK4-induced overduplication of centrioles. Interacts with CEP131. Interacts simultaneously with TENT5C and CEP192. Interacts with TENT5C; this interaction leads to the TENT5C recruitment in the centrosome. Interacts with CEP85; this interaction may be important in cell migration and centriole assembly.</text>
</comment>
<evidence type="ECO:0000256" key="16">
    <source>
        <dbReference type="ARBA" id="ARBA00046774"/>
    </source>
</evidence>
<dbReference type="GO" id="GO:0120099">
    <property type="term" value="C:procentriole replication complex"/>
    <property type="evidence" value="ECO:0007669"/>
    <property type="project" value="Ensembl"/>
</dbReference>
<dbReference type="GO" id="GO:0005524">
    <property type="term" value="F:ATP binding"/>
    <property type="evidence" value="ECO:0007669"/>
    <property type="project" value="UniProtKB-UniRule"/>
</dbReference>
<evidence type="ECO:0000313" key="26">
    <source>
        <dbReference type="Proteomes" id="UP000233140"/>
    </source>
</evidence>
<dbReference type="CDD" id="cd13115">
    <property type="entry name" value="POLO_box_Plk4_2"/>
    <property type="match status" value="1"/>
</dbReference>
<dbReference type="GO" id="GO:0005813">
    <property type="term" value="C:centrosome"/>
    <property type="evidence" value="ECO:0007669"/>
    <property type="project" value="Ensembl"/>
</dbReference>
<feature type="compositionally biased region" description="Polar residues" evidence="20">
    <location>
        <begin position="344"/>
        <end position="356"/>
    </location>
</feature>
<feature type="region of interest" description="Disordered" evidence="20">
    <location>
        <begin position="810"/>
        <end position="829"/>
    </location>
</feature>
<dbReference type="OMA" id="NIVERCH"/>
<evidence type="ECO:0000256" key="9">
    <source>
        <dbReference type="ARBA" id="ARBA00022777"/>
    </source>
</evidence>
<evidence type="ECO:0000256" key="7">
    <source>
        <dbReference type="ARBA" id="ARBA00022679"/>
    </source>
</evidence>
<dbReference type="CDD" id="cd13116">
    <property type="entry name" value="POLO_box_Plk4_3"/>
    <property type="match status" value="1"/>
</dbReference>
<dbReference type="PROSITE" id="PS51985">
    <property type="entry name" value="CPB2"/>
    <property type="match status" value="1"/>
</dbReference>
<dbReference type="PANTHER" id="PTHR24345:SF89">
    <property type="entry name" value="SERINE_THREONINE-PROTEIN KINASE PLK4"/>
    <property type="match status" value="1"/>
</dbReference>
<feature type="domain" description="POLO box" evidence="22">
    <location>
        <begin position="887"/>
        <end position="965"/>
    </location>
</feature>
<evidence type="ECO:0000256" key="8">
    <source>
        <dbReference type="ARBA" id="ARBA00022741"/>
    </source>
</evidence>
<evidence type="ECO:0000256" key="2">
    <source>
        <dbReference type="ARBA" id="ARBA00004626"/>
    </source>
</evidence>
<feature type="domain" description="Protein kinase" evidence="21">
    <location>
        <begin position="12"/>
        <end position="265"/>
    </location>
</feature>
<dbReference type="GeneTree" id="ENSGT00940000156316"/>
<dbReference type="GO" id="GO:0005814">
    <property type="term" value="C:centriole"/>
    <property type="evidence" value="ECO:0007669"/>
    <property type="project" value="UniProtKB-SubCell"/>
</dbReference>
<dbReference type="GO" id="GO:0046601">
    <property type="term" value="P:positive regulation of centriole replication"/>
    <property type="evidence" value="ECO:0007669"/>
    <property type="project" value="Ensembl"/>
</dbReference>
<comment type="catalytic activity">
    <reaction evidence="18">
        <text>L-seryl-[protein] + ATP = O-phospho-L-seryl-[protein] + ADP + H(+)</text>
        <dbReference type="Rhea" id="RHEA:17989"/>
        <dbReference type="Rhea" id="RHEA-COMP:9863"/>
        <dbReference type="Rhea" id="RHEA-COMP:11604"/>
        <dbReference type="ChEBI" id="CHEBI:15378"/>
        <dbReference type="ChEBI" id="CHEBI:29999"/>
        <dbReference type="ChEBI" id="CHEBI:30616"/>
        <dbReference type="ChEBI" id="CHEBI:83421"/>
        <dbReference type="ChEBI" id="CHEBI:456216"/>
        <dbReference type="EC" id="2.7.11.21"/>
    </reaction>
</comment>
<comment type="catalytic activity">
    <reaction evidence="17">
        <text>L-threonyl-[protein] + ATP = O-phospho-L-threonyl-[protein] + ADP + H(+)</text>
        <dbReference type="Rhea" id="RHEA:46608"/>
        <dbReference type="Rhea" id="RHEA-COMP:11060"/>
        <dbReference type="Rhea" id="RHEA-COMP:11605"/>
        <dbReference type="ChEBI" id="CHEBI:15378"/>
        <dbReference type="ChEBI" id="CHEBI:30013"/>
        <dbReference type="ChEBI" id="CHEBI:30616"/>
        <dbReference type="ChEBI" id="CHEBI:61977"/>
        <dbReference type="ChEBI" id="CHEBI:456216"/>
        <dbReference type="EC" id="2.7.11.21"/>
    </reaction>
</comment>
<dbReference type="FunFam" id="3.30.200.20:FF:000221">
    <property type="entry name" value="Putative serine/threonine-protein kinase PLK4"/>
    <property type="match status" value="1"/>
</dbReference>
<organism evidence="25 26">
    <name type="scientific">Mandrillus leucophaeus</name>
    <name type="common">Drill</name>
    <name type="synonym">Papio leucophaeus</name>
    <dbReference type="NCBI Taxonomy" id="9568"/>
    <lineage>
        <taxon>Eukaryota</taxon>
        <taxon>Metazoa</taxon>
        <taxon>Chordata</taxon>
        <taxon>Craniata</taxon>
        <taxon>Vertebrata</taxon>
        <taxon>Euteleostomi</taxon>
        <taxon>Mammalia</taxon>
        <taxon>Eutheria</taxon>
        <taxon>Euarchontoglires</taxon>
        <taxon>Primates</taxon>
        <taxon>Haplorrhini</taxon>
        <taxon>Catarrhini</taxon>
        <taxon>Cercopithecidae</taxon>
        <taxon>Cercopithecinae</taxon>
        <taxon>Mandrillus</taxon>
    </lineage>
</organism>
<dbReference type="Gene3D" id="2.40.50.930">
    <property type="match status" value="1"/>
</dbReference>
<gene>
    <name evidence="25" type="primary">PLK4</name>
</gene>
<evidence type="ECO:0000256" key="15">
    <source>
        <dbReference type="ARBA" id="ARBA00030924"/>
    </source>
</evidence>
<evidence type="ECO:0000256" key="13">
    <source>
        <dbReference type="ARBA" id="ARBA00030332"/>
    </source>
</evidence>
<keyword evidence="9" id="KW-0418">Kinase</keyword>
<protein>
    <recommendedName>
        <fullName evidence="4">Serine/threonine-protein kinase PLK4</fullName>
        <ecNumber evidence="3">2.7.11.21</ecNumber>
    </recommendedName>
    <alternativeName>
        <fullName evidence="13">Polo-like kinase 4</fullName>
    </alternativeName>
    <alternativeName>
        <fullName evidence="14 15">Serine/threonine-protein kinase SAK</fullName>
    </alternativeName>
</protein>
<keyword evidence="11" id="KW-0832">Ubl conjugation</keyword>
<dbReference type="InterPro" id="IPR033698">
    <property type="entry name" value="POLO_box_Plk4_2"/>
</dbReference>
<dbReference type="CDD" id="cd14186">
    <property type="entry name" value="STKc_PLK4"/>
    <property type="match status" value="1"/>
</dbReference>
<dbReference type="InterPro" id="IPR000959">
    <property type="entry name" value="POLO_box_dom"/>
</dbReference>
<dbReference type="InterPro" id="IPR017441">
    <property type="entry name" value="Protein_kinase_ATP_BS"/>
</dbReference>
<dbReference type="FunFam" id="3.30.1120.130:FF:000001">
    <property type="entry name" value="serine/threonine-protein kinase PLK4 isoform X1"/>
    <property type="match status" value="1"/>
</dbReference>
<dbReference type="GO" id="GO:0060707">
    <property type="term" value="P:trophoblast giant cell differentiation"/>
    <property type="evidence" value="ECO:0007669"/>
    <property type="project" value="Ensembl"/>
</dbReference>
<dbReference type="GO" id="GO:0098535">
    <property type="term" value="P:de novo centriole assembly involved in multi-ciliated epithelial cell differentiation"/>
    <property type="evidence" value="ECO:0007669"/>
    <property type="project" value="Ensembl"/>
</dbReference>
<feature type="compositionally biased region" description="Basic and acidic residues" evidence="20">
    <location>
        <begin position="505"/>
        <end position="516"/>
    </location>
</feature>
<dbReference type="Gene3D" id="3.30.1120.130">
    <property type="match status" value="1"/>
</dbReference>
<dbReference type="PROSITE" id="PS51984">
    <property type="entry name" value="CPB1"/>
    <property type="match status" value="1"/>
</dbReference>
<feature type="compositionally biased region" description="Low complexity" evidence="20">
    <location>
        <begin position="327"/>
        <end position="343"/>
    </location>
</feature>
<dbReference type="FunFam" id="3.30.1120.120:FF:000001">
    <property type="entry name" value="serine/threonine-protein kinase PLK4 isoform X2"/>
    <property type="match status" value="1"/>
</dbReference>
<keyword evidence="26" id="KW-1185">Reference proteome</keyword>
<dbReference type="GO" id="GO:0042802">
    <property type="term" value="F:identical protein binding"/>
    <property type="evidence" value="ECO:0007669"/>
    <property type="project" value="Ensembl"/>
</dbReference>
<dbReference type="InterPro" id="IPR011009">
    <property type="entry name" value="Kinase-like_dom_sf"/>
</dbReference>
<evidence type="ECO:0000259" key="24">
    <source>
        <dbReference type="PROSITE" id="PS51985"/>
    </source>
</evidence>
<dbReference type="GO" id="GO:0007099">
    <property type="term" value="P:centriole replication"/>
    <property type="evidence" value="ECO:0007669"/>
    <property type="project" value="Ensembl"/>
</dbReference>
<dbReference type="FunFam" id="1.10.510.10:FF:000576">
    <property type="entry name" value="Serine/threonine-protein kinase PLK4"/>
    <property type="match status" value="1"/>
</dbReference>
<dbReference type="InterPro" id="IPR000719">
    <property type="entry name" value="Prot_kinase_dom"/>
</dbReference>
<dbReference type="SUPFAM" id="SSF82615">
    <property type="entry name" value="Polo-box domain"/>
    <property type="match status" value="1"/>
</dbReference>
<dbReference type="PROSITE" id="PS00107">
    <property type="entry name" value="PROTEIN_KINASE_ATP"/>
    <property type="match status" value="1"/>
</dbReference>
<dbReference type="GO" id="GO:0005829">
    <property type="term" value="C:cytosol"/>
    <property type="evidence" value="ECO:0007669"/>
    <property type="project" value="Ensembl"/>
</dbReference>
<keyword evidence="6" id="KW-0723">Serine/threonine-protein kinase</keyword>
<comment type="subcellular location">
    <subcellularLocation>
        <location evidence="2">Cleavage furrow</location>
    </subcellularLocation>
    <subcellularLocation>
        <location evidence="1">Cytoplasm</location>
        <location evidence="1">Cytoskeleton</location>
        <location evidence="1">Microtubule organizing center</location>
        <location evidence="1">Centrosome</location>
        <location evidence="1">Centriole</location>
    </subcellularLocation>
</comment>
<feature type="compositionally biased region" description="Polar residues" evidence="20">
    <location>
        <begin position="531"/>
        <end position="540"/>
    </location>
</feature>
<reference evidence="25" key="1">
    <citation type="submission" date="2025-08" db="UniProtKB">
        <authorList>
            <consortium name="Ensembl"/>
        </authorList>
    </citation>
    <scope>IDENTIFICATION</scope>
</reference>
<evidence type="ECO:0000256" key="4">
    <source>
        <dbReference type="ARBA" id="ARBA00020245"/>
    </source>
</evidence>
<dbReference type="InterPro" id="IPR033696">
    <property type="entry name" value="POLO_box_Plk4_C"/>
</dbReference>
<dbReference type="STRING" id="9568.ENSMLEP00000016887"/>
<keyword evidence="5" id="KW-0963">Cytoplasm</keyword>
<dbReference type="KEGG" id="mleu:105538387"/>
<dbReference type="CTD" id="10733"/>
<feature type="region of interest" description="Disordered" evidence="20">
    <location>
        <begin position="495"/>
        <end position="540"/>
    </location>
</feature>
<evidence type="ECO:0000259" key="23">
    <source>
        <dbReference type="PROSITE" id="PS51984"/>
    </source>
</evidence>
<feature type="compositionally biased region" description="Polar residues" evidence="20">
    <location>
        <begin position="380"/>
        <end position="393"/>
    </location>
</feature>
<dbReference type="GO" id="GO:0004674">
    <property type="term" value="F:protein serine/threonine kinase activity"/>
    <property type="evidence" value="ECO:0007669"/>
    <property type="project" value="UniProtKB-KW"/>
</dbReference>
<dbReference type="SUPFAM" id="SSF56112">
    <property type="entry name" value="Protein kinase-like (PK-like)"/>
    <property type="match status" value="1"/>
</dbReference>
<dbReference type="FunFam" id="2.40.50.930:FF:000001">
    <property type="entry name" value="Serine/threonine-protein kinase PLK4"/>
    <property type="match status" value="1"/>
</dbReference>
<dbReference type="InterPro" id="IPR047108">
    <property type="entry name" value="Plk4-like_POLO_box_2_sf"/>
</dbReference>
<dbReference type="Pfam" id="PF18409">
    <property type="entry name" value="Plk4_PB2"/>
    <property type="match status" value="1"/>
</dbReference>
<evidence type="ECO:0000256" key="14">
    <source>
        <dbReference type="ARBA" id="ARBA00030429"/>
    </source>
</evidence>
<keyword evidence="8 19" id="KW-0547">Nucleotide-binding</keyword>
<dbReference type="PANTHER" id="PTHR24345">
    <property type="entry name" value="SERINE/THREONINE-PROTEIN KINASE PLK"/>
    <property type="match status" value="1"/>
</dbReference>
<dbReference type="GO" id="GO:0032154">
    <property type="term" value="C:cleavage furrow"/>
    <property type="evidence" value="ECO:0007669"/>
    <property type="project" value="UniProtKB-SubCell"/>
</dbReference>
<sequence>MATCIGEKIEDFKVGNLLGKGSFAGVYRAESIHTGLEVAIKMIDKKAMYKAGMVQRVQNEVKIHCQLKHPSILELYNYFEDSNYVYLVLEMCHNGEMNRYLKNRVKPFSENEARHFMHQIITGMLYLHSHGILHRDLTLSNLLLTRNMNIKIADFGLATQLKMPHEKHYTLCGTPNYISPEIATRSAHGLESDVWSLGCMFYTLLIGRPPFDTDTVKNTLNKVVLADYEMPTFLSIEAKDLIHQLLRRNPADRLSLSSVLDHPFMSQNSSTKSKDLGTVEDSIDSGHATISTAITASSSTSISGSLFDKRRLLIGQPLPNKMTVFPKNKSSNDFSSSGDGSSFYTQWGNQETSNSGRGRVIQDAEERLPHSRYLRRAYSSDRSGTSNSQSRAKTYTMERCHSAEMLSMSKRLGGGENEGRYSPTNNNANIFNFFKEKTSSSSGSFERPDNNQALSSHLCPGKTPFPFADPTPQTETVQQWFGNLQINAHLRKTTGYDSISPNRDFQGHPDLQKDTSKNAWTDTKVKKNSDASDNAHSVKQPNTVKYMTALHSKPEIIQQECVFGSDPLSEQSKTRGMEPPLGYQNRTLRSITSPLVAHRLKPIRQKTKKAVVSILDSEEVCVELLKEYASQEYVKEVLQISSDGNMITIYYPNDGRGFPLADRPPSPTDNISRYSFDNLPEKYWRKYQYASRFVQLVRSKSPKITYFTRYAKCILMENSPGADFEVWFYDGVKIHKTEDFIQVIEKTGKSYTLKSESEVNSLKEEIKMYMDHANEGHRICLALESIISEEERKTRSAPFFPIIIGRKPGSTSSPKALSPPPPVDSDYPARDRASFNRVVMHSAASPSQAPILNPSMVTNEGLGLTTTASGTDISSNSLKDCLPKSAQLLKSVFVKNVGWATQLTSGAVWVQFNDGSQLVVQAGVSSISYTSPNGQTTRYGENEKLPEYIKQKLQCLSSILFMFSNPTSNFH</sequence>
<evidence type="ECO:0000256" key="20">
    <source>
        <dbReference type="SAM" id="MobiDB-lite"/>
    </source>
</evidence>
<evidence type="ECO:0000256" key="3">
    <source>
        <dbReference type="ARBA" id="ARBA00012424"/>
    </source>
</evidence>
<evidence type="ECO:0000256" key="12">
    <source>
        <dbReference type="ARBA" id="ARBA00023212"/>
    </source>
</evidence>
<dbReference type="GO" id="GO:0060271">
    <property type="term" value="P:cilium assembly"/>
    <property type="evidence" value="ECO:0007669"/>
    <property type="project" value="Ensembl"/>
</dbReference>
<dbReference type="GO" id="GO:0001741">
    <property type="term" value="C:XY body"/>
    <property type="evidence" value="ECO:0007669"/>
    <property type="project" value="Ensembl"/>
</dbReference>
<dbReference type="Pfam" id="PF18190">
    <property type="entry name" value="Plk4_PB1"/>
    <property type="match status" value="1"/>
</dbReference>
<dbReference type="PROSITE" id="PS50011">
    <property type="entry name" value="PROTEIN_KINASE_DOM"/>
    <property type="match status" value="1"/>
</dbReference>
<dbReference type="PROSITE" id="PS00109">
    <property type="entry name" value="PROTEIN_KINASE_TYR"/>
    <property type="match status" value="1"/>
</dbReference>
<evidence type="ECO:0000259" key="21">
    <source>
        <dbReference type="PROSITE" id="PS50011"/>
    </source>
</evidence>
<keyword evidence="7" id="KW-0808">Transferase</keyword>
<evidence type="ECO:0000313" key="25">
    <source>
        <dbReference type="Ensembl" id="ENSMLEP00000016887.1"/>
    </source>
</evidence>
<dbReference type="InterPro" id="IPR033699">
    <property type="entry name" value="POLO_box_Plk4_1"/>
</dbReference>